<dbReference type="AlphaFoldDB" id="A0A3E0DGW5"/>
<dbReference type="GO" id="GO:0043709">
    <property type="term" value="P:cell adhesion involved in single-species biofilm formation"/>
    <property type="evidence" value="ECO:0007669"/>
    <property type="project" value="TreeGrafter"/>
</dbReference>
<dbReference type="InterPro" id="IPR029787">
    <property type="entry name" value="Nucleotide_cyclase"/>
</dbReference>
<comment type="catalytic activity">
    <reaction evidence="3">
        <text>2 GTP = 3',3'-c-di-GMP + 2 diphosphate</text>
        <dbReference type="Rhea" id="RHEA:24898"/>
        <dbReference type="ChEBI" id="CHEBI:33019"/>
        <dbReference type="ChEBI" id="CHEBI:37565"/>
        <dbReference type="ChEBI" id="CHEBI:58805"/>
        <dbReference type="EC" id="2.7.7.65"/>
    </reaction>
</comment>
<dbReference type="CDD" id="cd01949">
    <property type="entry name" value="GGDEF"/>
    <property type="match status" value="1"/>
</dbReference>
<dbReference type="GO" id="GO:1902201">
    <property type="term" value="P:negative regulation of bacterial-type flagellum-dependent cell motility"/>
    <property type="evidence" value="ECO:0007669"/>
    <property type="project" value="TreeGrafter"/>
</dbReference>
<organism evidence="6 7">
    <name type="scientific">Marinomonas pollencensis</name>
    <dbReference type="NCBI Taxonomy" id="491954"/>
    <lineage>
        <taxon>Bacteria</taxon>
        <taxon>Pseudomonadati</taxon>
        <taxon>Pseudomonadota</taxon>
        <taxon>Gammaproteobacteria</taxon>
        <taxon>Oceanospirillales</taxon>
        <taxon>Oceanospirillaceae</taxon>
        <taxon>Marinomonas</taxon>
    </lineage>
</organism>
<reference evidence="6 7" key="1">
    <citation type="submission" date="2018-08" db="EMBL/GenBank/DDBJ databases">
        <title>Genomic Encyclopedia of Type Strains, Phase III (KMG-III): the genomes of soil and plant-associated and newly described type strains.</title>
        <authorList>
            <person name="Whitman W."/>
        </authorList>
    </citation>
    <scope>NUCLEOTIDE SEQUENCE [LARGE SCALE GENOMIC DNA]</scope>
    <source>
        <strain evidence="6 7">CECT 7375</strain>
    </source>
</reference>
<feature type="transmembrane region" description="Helical" evidence="4">
    <location>
        <begin position="295"/>
        <end position="317"/>
    </location>
</feature>
<dbReference type="InterPro" id="IPR000160">
    <property type="entry name" value="GGDEF_dom"/>
</dbReference>
<dbReference type="InterPro" id="IPR050469">
    <property type="entry name" value="Diguanylate_Cyclase"/>
</dbReference>
<dbReference type="Pfam" id="PF00990">
    <property type="entry name" value="GGDEF"/>
    <property type="match status" value="1"/>
</dbReference>
<dbReference type="SUPFAM" id="SSF55073">
    <property type="entry name" value="Nucleotide cyclase"/>
    <property type="match status" value="1"/>
</dbReference>
<dbReference type="PANTHER" id="PTHR45138">
    <property type="entry name" value="REGULATORY COMPONENTS OF SENSORY TRANSDUCTION SYSTEM"/>
    <property type="match status" value="1"/>
</dbReference>
<dbReference type="InterPro" id="IPR043128">
    <property type="entry name" value="Rev_trsase/Diguanyl_cyclase"/>
</dbReference>
<keyword evidence="7" id="KW-1185">Reference proteome</keyword>
<keyword evidence="4" id="KW-0472">Membrane</keyword>
<gene>
    <name evidence="6" type="ORF">DFP81_11536</name>
</gene>
<dbReference type="Gene3D" id="6.10.340.10">
    <property type="match status" value="1"/>
</dbReference>
<dbReference type="FunFam" id="3.30.70.270:FF:000001">
    <property type="entry name" value="Diguanylate cyclase domain protein"/>
    <property type="match status" value="1"/>
</dbReference>
<dbReference type="SMART" id="SM00267">
    <property type="entry name" value="GGDEF"/>
    <property type="match status" value="1"/>
</dbReference>
<dbReference type="GO" id="GO:0052621">
    <property type="term" value="F:diguanylate cyclase activity"/>
    <property type="evidence" value="ECO:0007669"/>
    <property type="project" value="UniProtKB-EC"/>
</dbReference>
<dbReference type="GO" id="GO:0005886">
    <property type="term" value="C:plasma membrane"/>
    <property type="evidence" value="ECO:0007669"/>
    <property type="project" value="TreeGrafter"/>
</dbReference>
<proteinExistence type="predicted"/>
<dbReference type="OrthoDB" id="5756373at2"/>
<dbReference type="EMBL" id="QUNG01000015">
    <property type="protein sequence ID" value="REG81315.1"/>
    <property type="molecule type" value="Genomic_DNA"/>
</dbReference>
<comment type="cofactor">
    <cofactor evidence="1">
        <name>Mg(2+)</name>
        <dbReference type="ChEBI" id="CHEBI:18420"/>
    </cofactor>
</comment>
<feature type="domain" description="GGDEF" evidence="5">
    <location>
        <begin position="427"/>
        <end position="563"/>
    </location>
</feature>
<evidence type="ECO:0000256" key="1">
    <source>
        <dbReference type="ARBA" id="ARBA00001946"/>
    </source>
</evidence>
<sequence>MADFATEKLRARKQIGFRLNLVLLGVLCFYLIITAYSVFILWQQSEEFKHLTNTQFERAIHAAELSRDAEQITSQALEKMIVQDYNNTYYQSLSNTPRKLFDSIRNKLYATTDKEKTILDEIDNITTPYFSTLKILDHYLLREEELTKKKSSISNGLSHLQESISSAGHNTPQQQYFNNLFLNAINITLLSQNSVKRGELQAQKNAISGLLAKMYYLDNLSSAQSSLLDQLFQTAQFAFSTKTQFQNQHLATLSAIRKTRQQAQRLSAASYDFYLLLKIATLDSTQKHDALIRDVITNIVLFSCAFLVLTAFAYWFIRHYLIFRLNRLNNTMLQHVKGVKAPIPQSGEDEIALMGKAFSVFVEATEQAKRDSITARKEVEDANLKLLQLNQSLQTLSHTDDLTQLSNRRFFFKKFTEYWKKASIEQHDISLIMIDLDWFKQFNDHYGHQAGDKCLIEIAQILKTDSEAVGGLAARYGGEEFIILLPNIDRMRAMTFAKHLRRKVGEADISHEASNTGRVTLSIGVATHQPKPGDDLDKLIYLADQTLYEAKKSGRDQVLEFVES</sequence>
<accession>A0A3E0DGW5</accession>
<feature type="transmembrane region" description="Helical" evidence="4">
    <location>
        <begin position="21"/>
        <end position="42"/>
    </location>
</feature>
<evidence type="ECO:0000256" key="2">
    <source>
        <dbReference type="ARBA" id="ARBA00012528"/>
    </source>
</evidence>
<evidence type="ECO:0000256" key="4">
    <source>
        <dbReference type="SAM" id="Phobius"/>
    </source>
</evidence>
<dbReference type="PANTHER" id="PTHR45138:SF9">
    <property type="entry name" value="DIGUANYLATE CYCLASE DGCM-RELATED"/>
    <property type="match status" value="1"/>
</dbReference>
<dbReference type="Gene3D" id="3.30.70.270">
    <property type="match status" value="1"/>
</dbReference>
<evidence type="ECO:0000313" key="6">
    <source>
        <dbReference type="EMBL" id="REG81315.1"/>
    </source>
</evidence>
<comment type="caution">
    <text evidence="6">The sequence shown here is derived from an EMBL/GenBank/DDBJ whole genome shotgun (WGS) entry which is preliminary data.</text>
</comment>
<dbReference type="Proteomes" id="UP000256542">
    <property type="component" value="Unassembled WGS sequence"/>
</dbReference>
<dbReference type="EC" id="2.7.7.65" evidence="2"/>
<evidence type="ECO:0000256" key="3">
    <source>
        <dbReference type="ARBA" id="ARBA00034247"/>
    </source>
</evidence>
<dbReference type="NCBIfam" id="TIGR00254">
    <property type="entry name" value="GGDEF"/>
    <property type="match status" value="1"/>
</dbReference>
<dbReference type="RefSeq" id="WP_115898893.1">
    <property type="nucleotide sequence ID" value="NZ_QUNG01000015.1"/>
</dbReference>
<dbReference type="PROSITE" id="PS50887">
    <property type="entry name" value="GGDEF"/>
    <property type="match status" value="1"/>
</dbReference>
<protein>
    <recommendedName>
        <fullName evidence="2">diguanylate cyclase</fullName>
        <ecNumber evidence="2">2.7.7.65</ecNumber>
    </recommendedName>
</protein>
<keyword evidence="4" id="KW-0812">Transmembrane</keyword>
<name>A0A3E0DGW5_9GAMM</name>
<keyword evidence="4" id="KW-1133">Transmembrane helix</keyword>
<evidence type="ECO:0000259" key="5">
    <source>
        <dbReference type="PROSITE" id="PS50887"/>
    </source>
</evidence>
<evidence type="ECO:0000313" key="7">
    <source>
        <dbReference type="Proteomes" id="UP000256542"/>
    </source>
</evidence>